<feature type="transmembrane region" description="Helical" evidence="6">
    <location>
        <begin position="34"/>
        <end position="54"/>
    </location>
</feature>
<feature type="region of interest" description="Disordered" evidence="5">
    <location>
        <begin position="454"/>
        <end position="475"/>
    </location>
</feature>
<dbReference type="GO" id="GO:0022857">
    <property type="term" value="F:transmembrane transporter activity"/>
    <property type="evidence" value="ECO:0007669"/>
    <property type="project" value="InterPro"/>
</dbReference>
<dbReference type="Proteomes" id="UP000887575">
    <property type="component" value="Unassembled WGS sequence"/>
</dbReference>
<dbReference type="PROSITE" id="PS50850">
    <property type="entry name" value="MFS"/>
    <property type="match status" value="1"/>
</dbReference>
<feature type="domain" description="Major facilitator superfamily (MFS) profile" evidence="7">
    <location>
        <begin position="34"/>
        <end position="447"/>
    </location>
</feature>
<accession>A0AAF3EPU8</accession>
<name>A0AAF3EPU8_9BILA</name>
<feature type="transmembrane region" description="Helical" evidence="6">
    <location>
        <begin position="113"/>
        <end position="130"/>
    </location>
</feature>
<evidence type="ECO:0000256" key="4">
    <source>
        <dbReference type="ARBA" id="ARBA00023136"/>
    </source>
</evidence>
<dbReference type="InterPro" id="IPR036259">
    <property type="entry name" value="MFS_trans_sf"/>
</dbReference>
<dbReference type="GO" id="GO:0016020">
    <property type="term" value="C:membrane"/>
    <property type="evidence" value="ECO:0007669"/>
    <property type="project" value="UniProtKB-SubCell"/>
</dbReference>
<dbReference type="PANTHER" id="PTHR24064">
    <property type="entry name" value="SOLUTE CARRIER FAMILY 22 MEMBER"/>
    <property type="match status" value="1"/>
</dbReference>
<feature type="transmembrane region" description="Helical" evidence="6">
    <location>
        <begin position="337"/>
        <end position="354"/>
    </location>
</feature>
<feature type="compositionally biased region" description="Basic and acidic residues" evidence="5">
    <location>
        <begin position="463"/>
        <end position="475"/>
    </location>
</feature>
<feature type="transmembrane region" description="Helical" evidence="6">
    <location>
        <begin position="308"/>
        <end position="325"/>
    </location>
</feature>
<sequence length="475" mass="52976">MEEKAMNEEEKIRDERGLLPDDVLDQIGAGNRRLLLYMCGAATCWGLGAMPLMASSFTSDTNNATMITLVEEFNLTNDRAYLADLPTSAYMAGNMIGGTFLTTASDRWGRRPILIYTLILFWVFGLLASMSPSILVYGLLRACQGCFYTGSTITAWVAGYEMTPRKLRPLTTLLFGISWVIGYSLVAPLSYLSSSWRSLLIFTSLPTIPFSIWAFFSYPETLHYLASRSKTEQIEEWLQKISNVEKSKIRAEQICGQIKKEKVNIWKEMWYHKIFLLYSVVMIYLWVCDTFTYFGLSLYSTQLSGDKYVNYLMMGIVELPIYIFTPSLLDRFGRRTLVSGSHLVAGLAFLSLLMKPGDSVTLAIWLIGKSAITLSFMALFVYASEVFPTNIRNASVGMCAVIARLGGIAAPQIKNMGLIFPSLPEIVLSVVCLTAAILTLILPETVKKALPSSISESVSQESQSEKSKLEKPLLP</sequence>
<feature type="transmembrane region" description="Helical" evidence="6">
    <location>
        <begin position="170"/>
        <end position="192"/>
    </location>
</feature>
<evidence type="ECO:0000256" key="6">
    <source>
        <dbReference type="SAM" id="Phobius"/>
    </source>
</evidence>
<organism evidence="8 9">
    <name type="scientific">Mesorhabditis belari</name>
    <dbReference type="NCBI Taxonomy" id="2138241"/>
    <lineage>
        <taxon>Eukaryota</taxon>
        <taxon>Metazoa</taxon>
        <taxon>Ecdysozoa</taxon>
        <taxon>Nematoda</taxon>
        <taxon>Chromadorea</taxon>
        <taxon>Rhabditida</taxon>
        <taxon>Rhabditina</taxon>
        <taxon>Rhabditomorpha</taxon>
        <taxon>Rhabditoidea</taxon>
        <taxon>Rhabditidae</taxon>
        <taxon>Mesorhabditinae</taxon>
        <taxon>Mesorhabditis</taxon>
    </lineage>
</organism>
<dbReference type="InterPro" id="IPR020846">
    <property type="entry name" value="MFS_dom"/>
</dbReference>
<dbReference type="CDD" id="cd17317">
    <property type="entry name" value="MFS_SLC22"/>
    <property type="match status" value="1"/>
</dbReference>
<evidence type="ECO:0000313" key="8">
    <source>
        <dbReference type="Proteomes" id="UP000887575"/>
    </source>
</evidence>
<proteinExistence type="predicted"/>
<protein>
    <recommendedName>
        <fullName evidence="7">Major facilitator superfamily (MFS) profile domain-containing protein</fullName>
    </recommendedName>
</protein>
<evidence type="ECO:0000256" key="5">
    <source>
        <dbReference type="SAM" id="MobiDB-lite"/>
    </source>
</evidence>
<evidence type="ECO:0000313" key="9">
    <source>
        <dbReference type="WBParaSite" id="MBELARI_LOCUS16101"/>
    </source>
</evidence>
<dbReference type="Gene3D" id="1.20.1250.20">
    <property type="entry name" value="MFS general substrate transporter like domains"/>
    <property type="match status" value="1"/>
</dbReference>
<evidence type="ECO:0000256" key="1">
    <source>
        <dbReference type="ARBA" id="ARBA00004141"/>
    </source>
</evidence>
<dbReference type="Pfam" id="PF00083">
    <property type="entry name" value="Sugar_tr"/>
    <property type="match status" value="1"/>
</dbReference>
<keyword evidence="4 6" id="KW-0472">Membrane</keyword>
<feature type="transmembrane region" description="Helical" evidence="6">
    <location>
        <begin position="198"/>
        <end position="218"/>
    </location>
</feature>
<dbReference type="WBParaSite" id="MBELARI_LOCUS16101">
    <property type="protein sequence ID" value="MBELARI_LOCUS16101"/>
    <property type="gene ID" value="MBELARI_LOCUS16101"/>
</dbReference>
<dbReference type="AlphaFoldDB" id="A0AAF3EPU8"/>
<dbReference type="SUPFAM" id="SSF103473">
    <property type="entry name" value="MFS general substrate transporter"/>
    <property type="match status" value="1"/>
</dbReference>
<keyword evidence="8" id="KW-1185">Reference proteome</keyword>
<feature type="transmembrane region" description="Helical" evidence="6">
    <location>
        <begin position="275"/>
        <end position="296"/>
    </location>
</feature>
<evidence type="ECO:0000259" key="7">
    <source>
        <dbReference type="PROSITE" id="PS50850"/>
    </source>
</evidence>
<keyword evidence="3 6" id="KW-1133">Transmembrane helix</keyword>
<feature type="transmembrane region" description="Helical" evidence="6">
    <location>
        <begin position="360"/>
        <end position="382"/>
    </location>
</feature>
<feature type="transmembrane region" description="Helical" evidence="6">
    <location>
        <begin position="394"/>
        <end position="413"/>
    </location>
</feature>
<comment type="subcellular location">
    <subcellularLocation>
        <location evidence="1">Membrane</location>
        <topology evidence="1">Multi-pass membrane protein</topology>
    </subcellularLocation>
</comment>
<reference evidence="9" key="1">
    <citation type="submission" date="2024-02" db="UniProtKB">
        <authorList>
            <consortium name="WormBaseParasite"/>
        </authorList>
    </citation>
    <scope>IDENTIFICATION</scope>
</reference>
<dbReference type="InterPro" id="IPR005828">
    <property type="entry name" value="MFS_sugar_transport-like"/>
</dbReference>
<feature type="transmembrane region" description="Helical" evidence="6">
    <location>
        <begin position="419"/>
        <end position="442"/>
    </location>
</feature>
<evidence type="ECO:0000256" key="3">
    <source>
        <dbReference type="ARBA" id="ARBA00022989"/>
    </source>
</evidence>
<evidence type="ECO:0000256" key="2">
    <source>
        <dbReference type="ARBA" id="ARBA00022692"/>
    </source>
</evidence>
<keyword evidence="2 6" id="KW-0812">Transmembrane</keyword>